<name>A0A6P5Z5E9_DURZI</name>
<dbReference type="GO" id="GO:0008146">
    <property type="term" value="F:sulfotransferase activity"/>
    <property type="evidence" value="ECO:0007669"/>
    <property type="project" value="InterPro"/>
</dbReference>
<dbReference type="Proteomes" id="UP000515121">
    <property type="component" value="Unplaced"/>
</dbReference>
<dbReference type="InterPro" id="IPR027417">
    <property type="entry name" value="P-loop_NTPase"/>
</dbReference>
<dbReference type="EC" id="2.8.2.-" evidence="3"/>
<keyword evidence="5" id="KW-1185">Reference proteome</keyword>
<reference evidence="6" key="1">
    <citation type="submission" date="2025-08" db="UniProtKB">
        <authorList>
            <consortium name="RefSeq"/>
        </authorList>
    </citation>
    <scope>IDENTIFICATION</scope>
    <source>
        <tissue evidence="6">Fruit stalk</tissue>
    </source>
</reference>
<dbReference type="PANTHER" id="PTHR11783">
    <property type="entry name" value="SULFOTRANSFERASE SULT"/>
    <property type="match status" value="1"/>
</dbReference>
<keyword evidence="2 3" id="KW-0808">Transferase</keyword>
<dbReference type="OrthoDB" id="205623at2759"/>
<dbReference type="SUPFAM" id="SSF52540">
    <property type="entry name" value="P-loop containing nucleoside triphosphate hydrolases"/>
    <property type="match status" value="1"/>
</dbReference>
<gene>
    <name evidence="6" type="primary">LOC111297520</name>
</gene>
<evidence type="ECO:0000256" key="2">
    <source>
        <dbReference type="ARBA" id="ARBA00022679"/>
    </source>
</evidence>
<comment type="similarity">
    <text evidence="1 3">Belongs to the sulfotransferase 1 family.</text>
</comment>
<dbReference type="RefSeq" id="XP_022747949.1">
    <property type="nucleotide sequence ID" value="XM_022892214.1"/>
</dbReference>
<evidence type="ECO:0000313" key="5">
    <source>
        <dbReference type="Proteomes" id="UP000515121"/>
    </source>
</evidence>
<dbReference type="AlphaFoldDB" id="A0A6P5Z5E9"/>
<dbReference type="GeneID" id="111297520"/>
<organism evidence="5 6">
    <name type="scientific">Durio zibethinus</name>
    <name type="common">Durian</name>
    <dbReference type="NCBI Taxonomy" id="66656"/>
    <lineage>
        <taxon>Eukaryota</taxon>
        <taxon>Viridiplantae</taxon>
        <taxon>Streptophyta</taxon>
        <taxon>Embryophyta</taxon>
        <taxon>Tracheophyta</taxon>
        <taxon>Spermatophyta</taxon>
        <taxon>Magnoliopsida</taxon>
        <taxon>eudicotyledons</taxon>
        <taxon>Gunneridae</taxon>
        <taxon>Pentapetalae</taxon>
        <taxon>rosids</taxon>
        <taxon>malvids</taxon>
        <taxon>Malvales</taxon>
        <taxon>Malvaceae</taxon>
        <taxon>Helicteroideae</taxon>
        <taxon>Durio</taxon>
    </lineage>
</organism>
<dbReference type="Pfam" id="PF00685">
    <property type="entry name" value="Sulfotransfer_1"/>
    <property type="match status" value="1"/>
</dbReference>
<dbReference type="Gene3D" id="3.40.50.300">
    <property type="entry name" value="P-loop containing nucleotide triphosphate hydrolases"/>
    <property type="match status" value="1"/>
</dbReference>
<accession>A0A6P5Z5E9</accession>
<protein>
    <recommendedName>
        <fullName evidence="3">Sulfotransferase</fullName>
        <ecNumber evidence="3">2.8.2.-</ecNumber>
    </recommendedName>
</protein>
<dbReference type="InterPro" id="IPR000863">
    <property type="entry name" value="Sulfotransferase_dom"/>
</dbReference>
<feature type="domain" description="Sulfotransferase" evidence="4">
    <location>
        <begin position="9"/>
        <end position="120"/>
    </location>
</feature>
<sequence length="186" mass="20729">MAMKALTLSILGHKNSISETNKQQVVLLSNKNPHELFRVLETEINIGENPSKDIILLPSPRVFNTHLSILPDHIENSGCLIVYVACHPADTIVSLSHVCNKQFGNTISLEEAFHELCQGFLCACWFILRPYIWLASINNSFAVCIPKSNSWLHCLYIAMMHLPTICADCGGSSLTKSTNCWNKGIF</sequence>
<dbReference type="KEGG" id="dzi:111297520"/>
<evidence type="ECO:0000259" key="4">
    <source>
        <dbReference type="Pfam" id="PF00685"/>
    </source>
</evidence>
<proteinExistence type="inferred from homology"/>
<evidence type="ECO:0000256" key="1">
    <source>
        <dbReference type="ARBA" id="ARBA00005771"/>
    </source>
</evidence>
<evidence type="ECO:0000313" key="6">
    <source>
        <dbReference type="RefSeq" id="XP_022747949.1"/>
    </source>
</evidence>
<evidence type="ECO:0000256" key="3">
    <source>
        <dbReference type="RuleBase" id="RU361155"/>
    </source>
</evidence>